<evidence type="ECO:0000313" key="2">
    <source>
        <dbReference type="EMBL" id="TCT00752.1"/>
    </source>
</evidence>
<evidence type="ECO:0000313" key="3">
    <source>
        <dbReference type="Proteomes" id="UP000294599"/>
    </source>
</evidence>
<keyword evidence="3" id="KW-1185">Reference proteome</keyword>
<gene>
    <name evidence="2" type="ORF">EDC25_102117</name>
</gene>
<proteinExistence type="predicted"/>
<accession>A0A4R3LKD5</accession>
<keyword evidence="1" id="KW-0732">Signal</keyword>
<sequence>MNRLAALALVLLVLLSGSVRAAEKMADPSRVRVTGTRIAPGEQDNSGAVAHVGKRGIMGVLSEGVDNWCARDSLSVAHEEASFQLDGQTFDAAAFADHVATRADGIRCIVLTGERAGQADMTLLQEKLVTGLGLTIQIKTAD</sequence>
<reference evidence="2 3" key="1">
    <citation type="submission" date="2019-03" db="EMBL/GenBank/DDBJ databases">
        <title>Genomic Encyclopedia of Type Strains, Phase IV (KMG-IV): sequencing the most valuable type-strain genomes for metagenomic binning, comparative biology and taxonomic classification.</title>
        <authorList>
            <person name="Goeker M."/>
        </authorList>
    </citation>
    <scope>NUCLEOTIDE SEQUENCE [LARGE SCALE GENOMIC DNA]</scope>
    <source>
        <strain evidence="2 3">DSM 21944</strain>
    </source>
</reference>
<protein>
    <submittedName>
        <fullName evidence="2">Uncharacterized protein</fullName>
    </submittedName>
</protein>
<name>A0A4R3LKD5_9GAMM</name>
<feature type="chain" id="PRO_5030099325" evidence="1">
    <location>
        <begin position="22"/>
        <end position="142"/>
    </location>
</feature>
<feature type="signal peptide" evidence="1">
    <location>
        <begin position="1"/>
        <end position="21"/>
    </location>
</feature>
<dbReference type="Proteomes" id="UP000294599">
    <property type="component" value="Unassembled WGS sequence"/>
</dbReference>
<organism evidence="2 3">
    <name type="scientific">Pseudofulvimonas gallinarii</name>
    <dbReference type="NCBI Taxonomy" id="634155"/>
    <lineage>
        <taxon>Bacteria</taxon>
        <taxon>Pseudomonadati</taxon>
        <taxon>Pseudomonadota</taxon>
        <taxon>Gammaproteobacteria</taxon>
        <taxon>Lysobacterales</taxon>
        <taxon>Rhodanobacteraceae</taxon>
        <taxon>Pseudofulvimonas</taxon>
    </lineage>
</organism>
<evidence type="ECO:0000256" key="1">
    <source>
        <dbReference type="SAM" id="SignalP"/>
    </source>
</evidence>
<dbReference type="RefSeq" id="WP_123522048.1">
    <property type="nucleotide sequence ID" value="NZ_JBHLWF010000013.1"/>
</dbReference>
<dbReference type="AlphaFoldDB" id="A0A4R3LKD5"/>
<comment type="caution">
    <text evidence="2">The sequence shown here is derived from an EMBL/GenBank/DDBJ whole genome shotgun (WGS) entry which is preliminary data.</text>
</comment>
<dbReference type="EMBL" id="SMAF01000002">
    <property type="protein sequence ID" value="TCT00752.1"/>
    <property type="molecule type" value="Genomic_DNA"/>
</dbReference>